<keyword evidence="3" id="KW-1185">Reference proteome</keyword>
<sequence length="240" mass="28693">MSYDYFLKTRIFSFKILRLEQISEYSRTKEFLKREEQDAVYNYVCDIVQQHQYCLKSINKKDYNVFLNFFNCCRSYMKNTISDTNDTHNPYFLMPIQKGYMSDAFIKDEKDDEYELGLFYMRMATNASTFKEKNKFIKYPASLSNMNIINRTTHPEILEPMITVNIPMSNIELRIEDRADPCFKDQHQFYFNLNYIMHLCNVFKKSTAPRETRQTTTLHTHTHYPRHATDTTTSARSYGS</sequence>
<proteinExistence type="predicted"/>
<evidence type="ECO:0000256" key="1">
    <source>
        <dbReference type="SAM" id="MobiDB-lite"/>
    </source>
</evidence>
<feature type="compositionally biased region" description="Polar residues" evidence="1">
    <location>
        <begin position="230"/>
        <end position="240"/>
    </location>
</feature>
<reference evidence="2 3" key="1">
    <citation type="submission" date="2020-02" db="EMBL/GenBank/DDBJ databases">
        <authorList>
            <person name="Ferguson B K."/>
        </authorList>
    </citation>
    <scope>NUCLEOTIDE SEQUENCE [LARGE SCALE GENOMIC DNA]</scope>
</reference>
<name>A0A6H5IHI9_9HYME</name>
<accession>A0A6H5IHI9</accession>
<evidence type="ECO:0000313" key="2">
    <source>
        <dbReference type="EMBL" id="CAB0036099.1"/>
    </source>
</evidence>
<dbReference type="EMBL" id="CADCXV010000806">
    <property type="protein sequence ID" value="CAB0036099.1"/>
    <property type="molecule type" value="Genomic_DNA"/>
</dbReference>
<gene>
    <name evidence="2" type="ORF">TBRA_LOCUS7980</name>
</gene>
<dbReference type="Proteomes" id="UP000479190">
    <property type="component" value="Unassembled WGS sequence"/>
</dbReference>
<organism evidence="2 3">
    <name type="scientific">Trichogramma brassicae</name>
    <dbReference type="NCBI Taxonomy" id="86971"/>
    <lineage>
        <taxon>Eukaryota</taxon>
        <taxon>Metazoa</taxon>
        <taxon>Ecdysozoa</taxon>
        <taxon>Arthropoda</taxon>
        <taxon>Hexapoda</taxon>
        <taxon>Insecta</taxon>
        <taxon>Pterygota</taxon>
        <taxon>Neoptera</taxon>
        <taxon>Endopterygota</taxon>
        <taxon>Hymenoptera</taxon>
        <taxon>Apocrita</taxon>
        <taxon>Proctotrupomorpha</taxon>
        <taxon>Chalcidoidea</taxon>
        <taxon>Trichogrammatidae</taxon>
        <taxon>Trichogramma</taxon>
    </lineage>
</organism>
<evidence type="ECO:0000313" key="3">
    <source>
        <dbReference type="Proteomes" id="UP000479190"/>
    </source>
</evidence>
<dbReference type="AlphaFoldDB" id="A0A6H5IHI9"/>
<protein>
    <submittedName>
        <fullName evidence="2">Uncharacterized protein</fullName>
    </submittedName>
</protein>
<feature type="region of interest" description="Disordered" evidence="1">
    <location>
        <begin position="212"/>
        <end position="240"/>
    </location>
</feature>